<evidence type="ECO:0000313" key="6">
    <source>
        <dbReference type="Proteomes" id="UP000192674"/>
    </source>
</evidence>
<dbReference type="PANTHER" id="PTHR43248:SF29">
    <property type="entry name" value="TRIPEPTIDYL AMINOPEPTIDASE"/>
    <property type="match status" value="1"/>
</dbReference>
<dbReference type="AlphaFoldDB" id="A0A1Y5XUQ8"/>
<dbReference type="GO" id="GO:0016787">
    <property type="term" value="F:hydrolase activity"/>
    <property type="evidence" value="ECO:0007669"/>
    <property type="project" value="UniProtKB-KW"/>
</dbReference>
<sequence length="518" mass="55609">MLVASLAACTSSTGAPVVPSSTEKRGPTGTVPAGLERFYGQSLTWGDCVPFARTDDDGNTFKNPDARCARLTVPMDYANPGGATATLALLRMPATDQGRRIGSLVINPGGPGASGLGTAVRSATQAKGSELGKRFDFVGFDPRGVGASEPTIRCLTDQERDAERAEDDELDASPQGVAKVEAEQKDFGDKCVQRTAEGAALLASMGTRDVVKDMDVLRSVLGDEKLTYLGYSYGTRLGTTYAETFPKNVRAMVLDGALDPEQDVVEELVAQGEGFQQAFDAFTQWCLRRQDCALGQDPAQVLQNYWNLVRPLIERPMDLGEGGRRLSYSDATTAVIQALYAEELWETLNKGLADLQRQRPRILMLLADSYFQRDKSGRYSTTQDAFTAIRCIDDARVTDHALVLEAQKRYKQAAPFLDDGLPASPALDACAFWPVPNTSEPHLPNVQGLPPILVVSTTGDPATPYQAGVNLAKALGGALLTYEATQHTAFLQGNSCVDNAGSAYLVDLTVPPQGIRCA</sequence>
<dbReference type="Proteomes" id="UP000192674">
    <property type="component" value="Unassembled WGS sequence"/>
</dbReference>
<keyword evidence="6" id="KW-1185">Reference proteome</keyword>
<reference evidence="5 6" key="1">
    <citation type="submission" date="2017-04" db="EMBL/GenBank/DDBJ databases">
        <authorList>
            <person name="Afonso C.L."/>
            <person name="Miller P.J."/>
            <person name="Scott M.A."/>
            <person name="Spackman E."/>
            <person name="Goraichik I."/>
            <person name="Dimitrov K.M."/>
            <person name="Suarez D.L."/>
            <person name="Swayne D.E."/>
        </authorList>
    </citation>
    <scope>NUCLEOTIDE SEQUENCE [LARGE SCALE GENOMIC DNA]</scope>
    <source>
        <strain evidence="5 6">DSM 43828</strain>
    </source>
</reference>
<name>A0A1Y5XUQ8_KIBAR</name>
<evidence type="ECO:0000256" key="2">
    <source>
        <dbReference type="ARBA" id="ARBA00022729"/>
    </source>
</evidence>
<protein>
    <submittedName>
        <fullName evidence="5">Alpha/beta hydrolase fold</fullName>
    </submittedName>
</protein>
<keyword evidence="3 5" id="KW-0378">Hydrolase</keyword>
<keyword evidence="2" id="KW-0732">Signal</keyword>
<dbReference type="Gene3D" id="3.40.50.1820">
    <property type="entry name" value="alpha/beta hydrolase"/>
    <property type="match status" value="1"/>
</dbReference>
<comment type="similarity">
    <text evidence="1">Belongs to the peptidase S33 family.</text>
</comment>
<evidence type="ECO:0000256" key="3">
    <source>
        <dbReference type="ARBA" id="ARBA00022801"/>
    </source>
</evidence>
<proteinExistence type="inferred from homology"/>
<dbReference type="Pfam" id="PF00561">
    <property type="entry name" value="Abhydrolase_1"/>
    <property type="match status" value="1"/>
</dbReference>
<feature type="domain" description="AB hydrolase-1" evidence="4">
    <location>
        <begin position="104"/>
        <end position="493"/>
    </location>
</feature>
<dbReference type="EMBL" id="FWXV01000004">
    <property type="protein sequence ID" value="SMD16550.1"/>
    <property type="molecule type" value="Genomic_DNA"/>
</dbReference>
<dbReference type="InterPro" id="IPR051601">
    <property type="entry name" value="Serine_prot/Carboxylest_S33"/>
</dbReference>
<evidence type="ECO:0000256" key="1">
    <source>
        <dbReference type="ARBA" id="ARBA00010088"/>
    </source>
</evidence>
<dbReference type="SUPFAM" id="SSF53474">
    <property type="entry name" value="alpha/beta-Hydrolases"/>
    <property type="match status" value="1"/>
</dbReference>
<dbReference type="InterPro" id="IPR000073">
    <property type="entry name" value="AB_hydrolase_1"/>
</dbReference>
<evidence type="ECO:0000259" key="4">
    <source>
        <dbReference type="Pfam" id="PF00561"/>
    </source>
</evidence>
<accession>A0A1Y5XUQ8</accession>
<dbReference type="InterPro" id="IPR029058">
    <property type="entry name" value="AB_hydrolase_fold"/>
</dbReference>
<dbReference type="RefSeq" id="WP_033383516.1">
    <property type="nucleotide sequence ID" value="NZ_FWXV01000004.1"/>
</dbReference>
<dbReference type="PANTHER" id="PTHR43248">
    <property type="entry name" value="2-SUCCINYL-6-HYDROXY-2,4-CYCLOHEXADIENE-1-CARBOXYLATE SYNTHASE"/>
    <property type="match status" value="1"/>
</dbReference>
<dbReference type="OrthoDB" id="3252468at2"/>
<organism evidence="5 6">
    <name type="scientific">Kibdelosporangium aridum</name>
    <dbReference type="NCBI Taxonomy" id="2030"/>
    <lineage>
        <taxon>Bacteria</taxon>
        <taxon>Bacillati</taxon>
        <taxon>Actinomycetota</taxon>
        <taxon>Actinomycetes</taxon>
        <taxon>Pseudonocardiales</taxon>
        <taxon>Pseudonocardiaceae</taxon>
        <taxon>Kibdelosporangium</taxon>
    </lineage>
</organism>
<gene>
    <name evidence="5" type="ORF">SAMN05661093_05541</name>
</gene>
<evidence type="ECO:0000313" key="5">
    <source>
        <dbReference type="EMBL" id="SMD16550.1"/>
    </source>
</evidence>